<name>A0A2T3YXF3_TRIA4</name>
<keyword evidence="2" id="KW-1185">Reference proteome</keyword>
<accession>A0A2T3YXF3</accession>
<organism evidence="1 2">
    <name type="scientific">Trichoderma asperellum (strain ATCC 204424 / CBS 433.97 / NBRC 101777)</name>
    <dbReference type="NCBI Taxonomy" id="1042311"/>
    <lineage>
        <taxon>Eukaryota</taxon>
        <taxon>Fungi</taxon>
        <taxon>Dikarya</taxon>
        <taxon>Ascomycota</taxon>
        <taxon>Pezizomycotina</taxon>
        <taxon>Sordariomycetes</taxon>
        <taxon>Hypocreomycetidae</taxon>
        <taxon>Hypocreales</taxon>
        <taxon>Hypocreaceae</taxon>
        <taxon>Trichoderma</taxon>
    </lineage>
</organism>
<proteinExistence type="predicted"/>
<evidence type="ECO:0000313" key="1">
    <source>
        <dbReference type="EMBL" id="PTB37251.1"/>
    </source>
</evidence>
<evidence type="ECO:0000313" key="2">
    <source>
        <dbReference type="Proteomes" id="UP000240493"/>
    </source>
</evidence>
<dbReference type="AlphaFoldDB" id="A0A2T3YXF3"/>
<gene>
    <name evidence="1" type="ORF">M441DRAFT_148819</name>
</gene>
<reference evidence="1 2" key="1">
    <citation type="submission" date="2016-07" db="EMBL/GenBank/DDBJ databases">
        <title>Multiple horizontal gene transfer events from other fungi enriched the ability of initially mycotrophic Trichoderma (Ascomycota) to feed on dead plant biomass.</title>
        <authorList>
            <consortium name="DOE Joint Genome Institute"/>
            <person name="Aerts A."/>
            <person name="Atanasova L."/>
            <person name="Chenthamara K."/>
            <person name="Zhang J."/>
            <person name="Grujic M."/>
            <person name="Henrissat B."/>
            <person name="Kuo A."/>
            <person name="Salamov A."/>
            <person name="Lipzen A."/>
            <person name="Labutti K."/>
            <person name="Barry K."/>
            <person name="Miao Y."/>
            <person name="Rahimi M.J."/>
            <person name="Shen Q."/>
            <person name="Grigoriev I.V."/>
            <person name="Kubicek C.P."/>
            <person name="Druzhinina I.S."/>
        </authorList>
    </citation>
    <scope>NUCLEOTIDE SEQUENCE [LARGE SCALE GENOMIC DNA]</scope>
    <source>
        <strain evidence="1 2">CBS 433.97</strain>
    </source>
</reference>
<sequence>MMPLLPSPPVAASQWALHSVPALPPVAKRRPSSSISYVLQAPSSKSQTHIPRSAEWPQRLEARASRLFRLAERGSSIAQEPQACLRNATDNVTDNAD</sequence>
<dbReference type="EMBL" id="KZ679268">
    <property type="protein sequence ID" value="PTB37251.1"/>
    <property type="molecule type" value="Genomic_DNA"/>
</dbReference>
<protein>
    <submittedName>
        <fullName evidence="1">Uncharacterized protein</fullName>
    </submittedName>
</protein>
<dbReference type="Proteomes" id="UP000240493">
    <property type="component" value="Unassembled WGS sequence"/>
</dbReference>